<accession>A0A0E9Q6S6</accession>
<proteinExistence type="predicted"/>
<organism evidence="1">
    <name type="scientific">Anguilla anguilla</name>
    <name type="common">European freshwater eel</name>
    <name type="synonym">Muraena anguilla</name>
    <dbReference type="NCBI Taxonomy" id="7936"/>
    <lineage>
        <taxon>Eukaryota</taxon>
        <taxon>Metazoa</taxon>
        <taxon>Chordata</taxon>
        <taxon>Craniata</taxon>
        <taxon>Vertebrata</taxon>
        <taxon>Euteleostomi</taxon>
        <taxon>Actinopterygii</taxon>
        <taxon>Neopterygii</taxon>
        <taxon>Teleostei</taxon>
        <taxon>Anguilliformes</taxon>
        <taxon>Anguillidae</taxon>
        <taxon>Anguilla</taxon>
    </lineage>
</organism>
<reference evidence="1" key="2">
    <citation type="journal article" date="2015" name="Fish Shellfish Immunol.">
        <title>Early steps in the European eel (Anguilla anguilla)-Vibrio vulnificus interaction in the gills: Role of the RtxA13 toxin.</title>
        <authorList>
            <person name="Callol A."/>
            <person name="Pajuelo D."/>
            <person name="Ebbesson L."/>
            <person name="Teles M."/>
            <person name="MacKenzie S."/>
            <person name="Amaro C."/>
        </authorList>
    </citation>
    <scope>NUCLEOTIDE SEQUENCE</scope>
</reference>
<name>A0A0E9Q6S6_ANGAN</name>
<dbReference type="AlphaFoldDB" id="A0A0E9Q6S6"/>
<evidence type="ECO:0000313" key="1">
    <source>
        <dbReference type="EMBL" id="JAH11788.1"/>
    </source>
</evidence>
<sequence>MSPHLRGGLKSQTPDRLHRMSYQAADILICHRTKSFTCQKCRVRF</sequence>
<dbReference type="EMBL" id="GBXM01096789">
    <property type="protein sequence ID" value="JAH11788.1"/>
    <property type="molecule type" value="Transcribed_RNA"/>
</dbReference>
<protein>
    <submittedName>
        <fullName evidence="1">Uncharacterized protein</fullName>
    </submittedName>
</protein>
<reference evidence="1" key="1">
    <citation type="submission" date="2014-11" db="EMBL/GenBank/DDBJ databases">
        <authorList>
            <person name="Amaro Gonzalez C."/>
        </authorList>
    </citation>
    <scope>NUCLEOTIDE SEQUENCE</scope>
</reference>